<organism evidence="3">
    <name type="scientific">Candidatus Heimdallarchaeum endolithica</name>
    <dbReference type="NCBI Taxonomy" id="2876572"/>
    <lineage>
        <taxon>Archaea</taxon>
        <taxon>Promethearchaeati</taxon>
        <taxon>Candidatus Heimdallarchaeota</taxon>
        <taxon>Candidatus Heimdallarchaeia (ex Rinke et al. 2021) (nom. nud.)</taxon>
        <taxon>Candidatus Heimdallarchaeales</taxon>
        <taxon>Candidatus Heimdallarchaeaceae</taxon>
        <taxon>Candidatus Heimdallarchaeum</taxon>
    </lineage>
</organism>
<accession>A0A9Y1FNF1</accession>
<evidence type="ECO:0000313" key="3">
    <source>
        <dbReference type="EMBL" id="UJG43375.1"/>
    </source>
</evidence>
<sequence>MSKNERIVEKKTEAVSVTEQAVTEDMEAKEETSKKVEKERKSESLASKIKEKTIKFLNYLFVTILYLKIIKPTFYGLKIGTSFLLNLGKNFFAISSKFFYKLYIVAKRNMEELSFFVHRFERAPLSLQVWITSVFVFLLISIWIAFGGRLE</sequence>
<name>A0A9Y1FNF1_9ARCH</name>
<gene>
    <name evidence="3" type="ORF">K9W46_13515</name>
</gene>
<evidence type="ECO:0000256" key="2">
    <source>
        <dbReference type="SAM" id="Phobius"/>
    </source>
</evidence>
<feature type="region of interest" description="Disordered" evidence="1">
    <location>
        <begin position="18"/>
        <end position="37"/>
    </location>
</feature>
<protein>
    <submittedName>
        <fullName evidence="3">Uncharacterized protein</fullName>
    </submittedName>
</protein>
<keyword evidence="2" id="KW-0472">Membrane</keyword>
<feature type="transmembrane region" description="Helical" evidence="2">
    <location>
        <begin position="125"/>
        <end position="146"/>
    </location>
</feature>
<proteinExistence type="predicted"/>
<keyword evidence="2" id="KW-1133">Transmembrane helix</keyword>
<keyword evidence="2" id="KW-0812">Transmembrane</keyword>
<reference evidence="3" key="1">
    <citation type="journal article" date="2022" name="Nat. Microbiol.">
        <title>Unique mobile elements and scalable gene flow at the prokaryote-eukaryote boundary revealed by circularized Asgard archaea genomes.</title>
        <authorList>
            <person name="Wu F."/>
            <person name="Speth D.R."/>
            <person name="Philosof A."/>
            <person name="Cremiere A."/>
            <person name="Narayanan A."/>
            <person name="Barco R.A."/>
            <person name="Connon S.A."/>
            <person name="Amend J.P."/>
            <person name="Antoshechkin I.A."/>
            <person name="Orphan V.J."/>
        </authorList>
    </citation>
    <scope>NUCLEOTIDE SEQUENCE</scope>
    <source>
        <strain evidence="3">PR6</strain>
    </source>
</reference>
<dbReference type="EMBL" id="CP084167">
    <property type="protein sequence ID" value="UJG43375.1"/>
    <property type="molecule type" value="Genomic_DNA"/>
</dbReference>
<feature type="transmembrane region" description="Helical" evidence="2">
    <location>
        <begin position="56"/>
        <end position="77"/>
    </location>
</feature>
<evidence type="ECO:0000256" key="1">
    <source>
        <dbReference type="SAM" id="MobiDB-lite"/>
    </source>
</evidence>
<dbReference type="Proteomes" id="UP001200513">
    <property type="component" value="Chromosome"/>
</dbReference>
<dbReference type="AlphaFoldDB" id="A0A9Y1FNF1"/>